<dbReference type="CDD" id="cd03443">
    <property type="entry name" value="PaaI_thioesterase"/>
    <property type="match status" value="1"/>
</dbReference>
<reference evidence="2 3" key="1">
    <citation type="submission" date="2018-11" db="EMBL/GenBank/DDBJ databases">
        <title>Genomic Encyclopedia of Type Strains, Phase IV (KMG-IV): sequencing the most valuable type-strain genomes for metagenomic binning, comparative biology and taxonomic classification.</title>
        <authorList>
            <person name="Goeker M."/>
        </authorList>
    </citation>
    <scope>NUCLEOTIDE SEQUENCE [LARGE SCALE GENOMIC DNA]</scope>
    <source>
        <strain evidence="2 3">DSM 5900</strain>
    </source>
</reference>
<dbReference type="InterPro" id="IPR006683">
    <property type="entry name" value="Thioestr_dom"/>
</dbReference>
<evidence type="ECO:0000259" key="1">
    <source>
        <dbReference type="Pfam" id="PF03061"/>
    </source>
</evidence>
<dbReference type="InterPro" id="IPR029069">
    <property type="entry name" value="HotDog_dom_sf"/>
</dbReference>
<dbReference type="SUPFAM" id="SSF54637">
    <property type="entry name" value="Thioesterase/thiol ester dehydrase-isomerase"/>
    <property type="match status" value="1"/>
</dbReference>
<organism evidence="2 3">
    <name type="scientific">Stella humosa</name>
    <dbReference type="NCBI Taxonomy" id="94"/>
    <lineage>
        <taxon>Bacteria</taxon>
        <taxon>Pseudomonadati</taxon>
        <taxon>Pseudomonadota</taxon>
        <taxon>Alphaproteobacteria</taxon>
        <taxon>Rhodospirillales</taxon>
        <taxon>Stellaceae</taxon>
        <taxon>Stella</taxon>
    </lineage>
</organism>
<dbReference type="AlphaFoldDB" id="A0A3N1MDE5"/>
<accession>A0A3N1MDE5</accession>
<proteinExistence type="predicted"/>
<name>A0A3N1MDE5_9PROT</name>
<dbReference type="GO" id="GO:0016790">
    <property type="term" value="F:thiolester hydrolase activity"/>
    <property type="evidence" value="ECO:0007669"/>
    <property type="project" value="UniProtKB-ARBA"/>
</dbReference>
<evidence type="ECO:0000313" key="2">
    <source>
        <dbReference type="EMBL" id="ROQ01751.1"/>
    </source>
</evidence>
<comment type="caution">
    <text evidence="2">The sequence shown here is derived from an EMBL/GenBank/DDBJ whole genome shotgun (WGS) entry which is preliminary data.</text>
</comment>
<protein>
    <submittedName>
        <fullName evidence="2">Acyl-coenzyme A thioesterase PaaI-like protein</fullName>
    </submittedName>
</protein>
<dbReference type="OrthoDB" id="9805304at2"/>
<keyword evidence="3" id="KW-1185">Reference proteome</keyword>
<feature type="domain" description="Thioesterase" evidence="1">
    <location>
        <begin position="54"/>
        <end position="127"/>
    </location>
</feature>
<sequence length="146" mass="15320">MDGSGEARITREAFDALCAAELPFTVSFGFRLDSIGWGSAVCRAPFRADSIRPGGTIAGPILMGLADFALYAAVLSRIGAVPLAVTTSLTTNFLRRPRPADLIAEARLLKLGRRLAYGEVTLLSEGEADPVAHVTGTYSIPPGAVT</sequence>
<dbReference type="Gene3D" id="3.10.129.10">
    <property type="entry name" value="Hotdog Thioesterase"/>
    <property type="match status" value="1"/>
</dbReference>
<gene>
    <name evidence="2" type="ORF">EDC65_0938</name>
</gene>
<evidence type="ECO:0000313" key="3">
    <source>
        <dbReference type="Proteomes" id="UP000278222"/>
    </source>
</evidence>
<dbReference type="RefSeq" id="WP_123688482.1">
    <property type="nucleotide sequence ID" value="NZ_AP019700.1"/>
</dbReference>
<dbReference type="Proteomes" id="UP000278222">
    <property type="component" value="Unassembled WGS sequence"/>
</dbReference>
<dbReference type="Pfam" id="PF03061">
    <property type="entry name" value="4HBT"/>
    <property type="match status" value="1"/>
</dbReference>
<dbReference type="EMBL" id="RJKX01000011">
    <property type="protein sequence ID" value="ROQ01751.1"/>
    <property type="molecule type" value="Genomic_DNA"/>
</dbReference>